<gene>
    <name evidence="1" type="ORF">I8752_33615</name>
</gene>
<proteinExistence type="predicted"/>
<keyword evidence="2" id="KW-1185">Reference proteome</keyword>
<protein>
    <submittedName>
        <fullName evidence="1">Uncharacterized protein</fullName>
    </submittedName>
</protein>
<comment type="caution">
    <text evidence="1">The sequence shown here is derived from an EMBL/GenBank/DDBJ whole genome shotgun (WGS) entry which is preliminary data.</text>
</comment>
<dbReference type="Proteomes" id="UP000662314">
    <property type="component" value="Unassembled WGS sequence"/>
</dbReference>
<organism evidence="1 2">
    <name type="scientific">Dendronalium phyllosphericum CENA369</name>
    <dbReference type="NCBI Taxonomy" id="1725256"/>
    <lineage>
        <taxon>Bacteria</taxon>
        <taxon>Bacillati</taxon>
        <taxon>Cyanobacteriota</taxon>
        <taxon>Cyanophyceae</taxon>
        <taxon>Nostocales</taxon>
        <taxon>Nostocaceae</taxon>
        <taxon>Dendronalium</taxon>
        <taxon>Dendronalium phyllosphericum</taxon>
    </lineage>
</organism>
<name>A0A8J7I812_9NOST</name>
<reference evidence="1 2" key="1">
    <citation type="journal article" date="2021" name="Int. J. Syst. Evol. Microbiol.">
        <title>Amazonocrinis nigriterrae gen. nov., sp. nov., Atlanticothrix silvestris gen. nov., sp. nov. and Dendronalium phyllosphericum gen. nov., sp. nov., nostocacean cyanobacteria from Brazilian environments.</title>
        <authorList>
            <person name="Alvarenga D.O."/>
            <person name="Andreote A.P.D."/>
            <person name="Branco L.H.Z."/>
            <person name="Delbaje E."/>
            <person name="Cruz R.B."/>
            <person name="Varani A.M."/>
            <person name="Fiore M.F."/>
        </authorList>
    </citation>
    <scope>NUCLEOTIDE SEQUENCE [LARGE SCALE GENOMIC DNA]</scope>
    <source>
        <strain evidence="1 2">CENA369</strain>
    </source>
</reference>
<dbReference type="RefSeq" id="WP_214436504.1">
    <property type="nucleotide sequence ID" value="NZ_CAWPUQ010000230.1"/>
</dbReference>
<evidence type="ECO:0000313" key="2">
    <source>
        <dbReference type="Proteomes" id="UP000662314"/>
    </source>
</evidence>
<accession>A0A8J7I812</accession>
<sequence>MELAEFNVLSIKLTENGLTAHTFKRYNLSTDAIAVKLGKGSEYLEEQTLALFALGEVMIDILIFSSSKLRANNSLSCSNFIN</sequence>
<dbReference type="AlphaFoldDB" id="A0A8J7I812"/>
<dbReference type="EMBL" id="JAECZA010000294">
    <property type="protein sequence ID" value="MBH8577816.1"/>
    <property type="molecule type" value="Genomic_DNA"/>
</dbReference>
<evidence type="ECO:0000313" key="1">
    <source>
        <dbReference type="EMBL" id="MBH8577816.1"/>
    </source>
</evidence>